<evidence type="ECO:0000313" key="3">
    <source>
        <dbReference type="Proteomes" id="UP000030645"/>
    </source>
</evidence>
<dbReference type="OrthoDB" id="1155153at2759"/>
<evidence type="ECO:0000259" key="1">
    <source>
        <dbReference type="PROSITE" id="PS50181"/>
    </source>
</evidence>
<dbReference type="SUPFAM" id="SSF81383">
    <property type="entry name" value="F-box domain"/>
    <property type="match status" value="1"/>
</dbReference>
<keyword evidence="3" id="KW-1185">Reference proteome</keyword>
<evidence type="ECO:0000313" key="2">
    <source>
        <dbReference type="EMBL" id="EXB75668.1"/>
    </source>
</evidence>
<dbReference type="EMBL" id="KE344683">
    <property type="protein sequence ID" value="EXB75668.1"/>
    <property type="molecule type" value="Genomic_DNA"/>
</dbReference>
<accession>W9RWX6</accession>
<dbReference type="Pfam" id="PF07734">
    <property type="entry name" value="FBA_1"/>
    <property type="match status" value="1"/>
</dbReference>
<dbReference type="AlphaFoldDB" id="W9RWX6"/>
<dbReference type="STRING" id="981085.W9RWX6"/>
<dbReference type="InterPro" id="IPR006527">
    <property type="entry name" value="F-box-assoc_dom_typ1"/>
</dbReference>
<sequence length="386" mass="44325">MVSFRHIPDRIVDDIISRLPGESIVEFKSVNRSWCFLLCALINNREFVEKQFRNTKDKSTVTLIFDQSPPDADYSHKNNVRFSLLTLTIDNGKKKNRFVPSVAEELNLPPFAKEGGNSWVVACHCDGIVCLVDRMHVMVCNPVMKEFKLLRESRHANKTTKTYSGIGFGYDSNAKDYKFVRVMDCSKALAEIYTLGKESWRDISMPENIVDIRFLEVALYLKGVCYWAIEMKDDHKMMILSFDVSDEVFHVIPFPENLTMPWDWLNFCVWNGSLALFLCHKHLVDTGDRSVAFEIFVMADYSDVLNGATPWIKTLAVRPQLGSLKPLAFWNSEEILMKAKGGRLCSYNIRTEKVRNIGFRGAVNAPVCFYERTLVPLRKRCCNVLN</sequence>
<dbReference type="InterPro" id="IPR001810">
    <property type="entry name" value="F-box_dom"/>
</dbReference>
<dbReference type="NCBIfam" id="TIGR01640">
    <property type="entry name" value="F_box_assoc_1"/>
    <property type="match status" value="1"/>
</dbReference>
<dbReference type="PANTHER" id="PTHR31672:SF13">
    <property type="entry name" value="F-BOX PROTEIN CPR30-LIKE"/>
    <property type="match status" value="1"/>
</dbReference>
<feature type="domain" description="F-box" evidence="1">
    <location>
        <begin position="1"/>
        <end position="55"/>
    </location>
</feature>
<name>W9RWX6_9ROSA</name>
<dbReference type="PANTHER" id="PTHR31672">
    <property type="entry name" value="BNACNNG10540D PROTEIN"/>
    <property type="match status" value="1"/>
</dbReference>
<protein>
    <submittedName>
        <fullName evidence="2">Putative F-box protein</fullName>
    </submittedName>
</protein>
<proteinExistence type="predicted"/>
<dbReference type="InterPro" id="IPR017451">
    <property type="entry name" value="F-box-assoc_interact_dom"/>
</dbReference>
<organism evidence="2 3">
    <name type="scientific">Morus notabilis</name>
    <dbReference type="NCBI Taxonomy" id="981085"/>
    <lineage>
        <taxon>Eukaryota</taxon>
        <taxon>Viridiplantae</taxon>
        <taxon>Streptophyta</taxon>
        <taxon>Embryophyta</taxon>
        <taxon>Tracheophyta</taxon>
        <taxon>Spermatophyta</taxon>
        <taxon>Magnoliopsida</taxon>
        <taxon>eudicotyledons</taxon>
        <taxon>Gunneridae</taxon>
        <taxon>Pentapetalae</taxon>
        <taxon>rosids</taxon>
        <taxon>fabids</taxon>
        <taxon>Rosales</taxon>
        <taxon>Moraceae</taxon>
        <taxon>Moreae</taxon>
        <taxon>Morus</taxon>
    </lineage>
</organism>
<reference evidence="3" key="1">
    <citation type="submission" date="2013-01" db="EMBL/GenBank/DDBJ databases">
        <title>Draft Genome Sequence of a Mulberry Tree, Morus notabilis C.K. Schneid.</title>
        <authorList>
            <person name="He N."/>
            <person name="Zhao S."/>
        </authorList>
    </citation>
    <scope>NUCLEOTIDE SEQUENCE</scope>
</reference>
<dbReference type="InterPro" id="IPR036047">
    <property type="entry name" value="F-box-like_dom_sf"/>
</dbReference>
<dbReference type="InterPro" id="IPR050796">
    <property type="entry name" value="SCF_F-box_component"/>
</dbReference>
<dbReference type="KEGG" id="mnt:21408813"/>
<gene>
    <name evidence="2" type="ORF">L484_026146</name>
</gene>
<dbReference type="PROSITE" id="PS50181">
    <property type="entry name" value="FBOX"/>
    <property type="match status" value="1"/>
</dbReference>
<dbReference type="Proteomes" id="UP000030645">
    <property type="component" value="Unassembled WGS sequence"/>
</dbReference>